<evidence type="ECO:0000313" key="2">
    <source>
        <dbReference type="Proteomes" id="UP000177622"/>
    </source>
</evidence>
<accession>A0A1F5LPX4</accession>
<comment type="caution">
    <text evidence="1">The sequence shown here is derived from an EMBL/GenBank/DDBJ whole genome shotgun (WGS) entry which is preliminary data.</text>
</comment>
<dbReference type="RefSeq" id="XP_022490688.1">
    <property type="nucleotide sequence ID" value="XM_022629078.1"/>
</dbReference>
<dbReference type="EMBL" id="LXJU01000004">
    <property type="protein sequence ID" value="OGE55258.1"/>
    <property type="molecule type" value="Genomic_DNA"/>
</dbReference>
<dbReference type="Proteomes" id="UP000177622">
    <property type="component" value="Unassembled WGS sequence"/>
</dbReference>
<dbReference type="GeneID" id="34573812"/>
<evidence type="ECO:0000313" key="1">
    <source>
        <dbReference type="EMBL" id="OGE55258.1"/>
    </source>
</evidence>
<dbReference type="SUPFAM" id="SSF48403">
    <property type="entry name" value="Ankyrin repeat"/>
    <property type="match status" value="1"/>
</dbReference>
<gene>
    <name evidence="1" type="ORF">PENARI_c004G04314</name>
</gene>
<dbReference type="Gene3D" id="1.25.40.20">
    <property type="entry name" value="Ankyrin repeat-containing domain"/>
    <property type="match status" value="1"/>
</dbReference>
<protein>
    <submittedName>
        <fullName evidence="1">Uncharacterized protein</fullName>
    </submittedName>
</protein>
<dbReference type="STRING" id="1835702.A0A1F5LPX4"/>
<dbReference type="OrthoDB" id="2980193at2759"/>
<sequence length="143" mass="15802">MAYQLTNKDLRGTFEDSVTIMAARNPNPASIHCARTLESDWLSHAFPSPLHLDPNKRPSYGLTRPIPGQYIEPTIPLTSLEQAAQLSTLRLLVQVVGVDVRAQDVHGNTALHYLAATLNVDPRALQLLRDMEGGEEAYNNSKN</sequence>
<organism evidence="1 2">
    <name type="scientific">Penicillium arizonense</name>
    <dbReference type="NCBI Taxonomy" id="1835702"/>
    <lineage>
        <taxon>Eukaryota</taxon>
        <taxon>Fungi</taxon>
        <taxon>Dikarya</taxon>
        <taxon>Ascomycota</taxon>
        <taxon>Pezizomycotina</taxon>
        <taxon>Eurotiomycetes</taxon>
        <taxon>Eurotiomycetidae</taxon>
        <taxon>Eurotiales</taxon>
        <taxon>Aspergillaceae</taxon>
        <taxon>Penicillium</taxon>
    </lineage>
</organism>
<dbReference type="InterPro" id="IPR036770">
    <property type="entry name" value="Ankyrin_rpt-contain_sf"/>
</dbReference>
<reference evidence="1 2" key="1">
    <citation type="journal article" date="2016" name="Sci. Rep.">
        <title>Penicillium arizonense, a new, genome sequenced fungal species, reveals a high chemical diversity in secreted metabolites.</title>
        <authorList>
            <person name="Grijseels S."/>
            <person name="Nielsen J.C."/>
            <person name="Randelovic M."/>
            <person name="Nielsen J."/>
            <person name="Nielsen K.F."/>
            <person name="Workman M."/>
            <person name="Frisvad J.C."/>
        </authorList>
    </citation>
    <scope>NUCLEOTIDE SEQUENCE [LARGE SCALE GENOMIC DNA]</scope>
    <source>
        <strain evidence="1 2">CBS 141311</strain>
    </source>
</reference>
<proteinExistence type="predicted"/>
<keyword evidence="2" id="KW-1185">Reference proteome</keyword>
<dbReference type="AlphaFoldDB" id="A0A1F5LPX4"/>
<name>A0A1F5LPX4_PENAI</name>